<gene>
    <name evidence="5" type="ORF">WG929_17225</name>
</gene>
<dbReference type="InterPro" id="IPR036390">
    <property type="entry name" value="WH_DNA-bd_sf"/>
</dbReference>
<reference evidence="5 6" key="1">
    <citation type="submission" date="2024-03" db="EMBL/GenBank/DDBJ databases">
        <title>High-quality draft genome sequence of Oceanobacter sp. wDCs-4.</title>
        <authorList>
            <person name="Dong C."/>
        </authorList>
    </citation>
    <scope>NUCLEOTIDE SEQUENCE [LARGE SCALE GENOMIC DNA]</scope>
    <source>
        <strain evidence="6">wDCs-4</strain>
    </source>
</reference>
<dbReference type="InterPro" id="IPR036388">
    <property type="entry name" value="WH-like_DNA-bd_sf"/>
</dbReference>
<evidence type="ECO:0000259" key="4">
    <source>
        <dbReference type="PROSITE" id="PS50949"/>
    </source>
</evidence>
<keyword evidence="2" id="KW-0238">DNA-binding</keyword>
<evidence type="ECO:0000313" key="6">
    <source>
        <dbReference type="Proteomes" id="UP001620597"/>
    </source>
</evidence>
<dbReference type="SMART" id="SM00345">
    <property type="entry name" value="HTH_GNTR"/>
    <property type="match status" value="1"/>
</dbReference>
<dbReference type="PANTHER" id="PTHR43537">
    <property type="entry name" value="TRANSCRIPTIONAL REGULATOR, GNTR FAMILY"/>
    <property type="match status" value="1"/>
</dbReference>
<dbReference type="SUPFAM" id="SSF46785">
    <property type="entry name" value="Winged helix' DNA-binding domain"/>
    <property type="match status" value="1"/>
</dbReference>
<dbReference type="InterPro" id="IPR000524">
    <property type="entry name" value="Tscrpt_reg_HTH_GntR"/>
</dbReference>
<dbReference type="Pfam" id="PF00392">
    <property type="entry name" value="GntR"/>
    <property type="match status" value="1"/>
</dbReference>
<feature type="domain" description="HTH gntR-type" evidence="4">
    <location>
        <begin position="18"/>
        <end position="85"/>
    </location>
</feature>
<dbReference type="Gene3D" id="1.20.120.530">
    <property type="entry name" value="GntR ligand-binding domain-like"/>
    <property type="match status" value="1"/>
</dbReference>
<keyword evidence="6" id="KW-1185">Reference proteome</keyword>
<keyword evidence="1" id="KW-0805">Transcription regulation</keyword>
<dbReference type="RefSeq" id="WP_369855701.1">
    <property type="nucleotide sequence ID" value="NZ_JBBKTX010000025.1"/>
</dbReference>
<evidence type="ECO:0000313" key="5">
    <source>
        <dbReference type="EMBL" id="MFK4754157.1"/>
    </source>
</evidence>
<evidence type="ECO:0000256" key="3">
    <source>
        <dbReference type="ARBA" id="ARBA00023163"/>
    </source>
</evidence>
<organism evidence="5 6">
    <name type="scientific">Oceanobacter antarcticus</name>
    <dbReference type="NCBI Taxonomy" id="3133425"/>
    <lineage>
        <taxon>Bacteria</taxon>
        <taxon>Pseudomonadati</taxon>
        <taxon>Pseudomonadota</taxon>
        <taxon>Gammaproteobacteria</taxon>
        <taxon>Oceanospirillales</taxon>
        <taxon>Oceanospirillaceae</taxon>
        <taxon>Oceanobacter</taxon>
    </lineage>
</organism>
<evidence type="ECO:0000256" key="1">
    <source>
        <dbReference type="ARBA" id="ARBA00023015"/>
    </source>
</evidence>
<accession>A0ABW8NMF6</accession>
<protein>
    <submittedName>
        <fullName evidence="5">GntR family transcriptional regulator</fullName>
    </submittedName>
</protein>
<proteinExistence type="predicted"/>
<dbReference type="CDD" id="cd07377">
    <property type="entry name" value="WHTH_GntR"/>
    <property type="match status" value="1"/>
</dbReference>
<dbReference type="SUPFAM" id="SSF48008">
    <property type="entry name" value="GntR ligand-binding domain-like"/>
    <property type="match status" value="1"/>
</dbReference>
<keyword evidence="3" id="KW-0804">Transcription</keyword>
<dbReference type="Pfam" id="PF07729">
    <property type="entry name" value="FCD"/>
    <property type="match status" value="1"/>
</dbReference>
<sequence length="231" mass="26094">MDKHTPIDLTLTERHSAVTITQWVYSTLRQAVLLGKIAPGRALTIRELATLLDVSPMPIREALRQLSAEGALEILENRRVMVPKMTAMKFAELVEARICLETHSAVRAMPYIDETRLAQLEELDSRIDIASETGNSHDVTRYNQQFHRLLYTANPHQVTQSLIESLWLQLAPFMQVASENLDDYYQVDRHKEAVAAIRERDSLALQMAISADIRDGCAFASSPEQLQQLLG</sequence>
<comment type="caution">
    <text evidence="5">The sequence shown here is derived from an EMBL/GenBank/DDBJ whole genome shotgun (WGS) entry which is preliminary data.</text>
</comment>
<dbReference type="Proteomes" id="UP001620597">
    <property type="component" value="Unassembled WGS sequence"/>
</dbReference>
<dbReference type="PANTHER" id="PTHR43537:SF39">
    <property type="entry name" value="HTH-TYPE TRANSCRIPTIONAL REGULATOR MCBR"/>
    <property type="match status" value="1"/>
</dbReference>
<dbReference type="PROSITE" id="PS50949">
    <property type="entry name" value="HTH_GNTR"/>
    <property type="match status" value="1"/>
</dbReference>
<dbReference type="InterPro" id="IPR011711">
    <property type="entry name" value="GntR_C"/>
</dbReference>
<dbReference type="EMBL" id="JBBKTX010000025">
    <property type="protein sequence ID" value="MFK4754157.1"/>
    <property type="molecule type" value="Genomic_DNA"/>
</dbReference>
<dbReference type="InterPro" id="IPR008920">
    <property type="entry name" value="TF_FadR/GntR_C"/>
</dbReference>
<name>A0ABW8NMF6_9GAMM</name>
<evidence type="ECO:0000256" key="2">
    <source>
        <dbReference type="ARBA" id="ARBA00023125"/>
    </source>
</evidence>
<dbReference type="SMART" id="SM00895">
    <property type="entry name" value="FCD"/>
    <property type="match status" value="1"/>
</dbReference>
<dbReference type="Gene3D" id="1.10.10.10">
    <property type="entry name" value="Winged helix-like DNA-binding domain superfamily/Winged helix DNA-binding domain"/>
    <property type="match status" value="1"/>
</dbReference>